<reference evidence="2 3" key="1">
    <citation type="submission" date="2015-03" db="EMBL/GenBank/DDBJ databases">
        <authorList>
            <person name="Murphy D."/>
        </authorList>
    </citation>
    <scope>NUCLEOTIDE SEQUENCE [LARGE SCALE GENOMIC DNA]</scope>
    <source>
        <strain evidence="2 3">PAP088</strain>
    </source>
</reference>
<feature type="region of interest" description="Disordered" evidence="1">
    <location>
        <begin position="77"/>
        <end position="105"/>
    </location>
</feature>
<sequence length="709" mass="74923">MGSGGSKTHEAFSIAPAAQVSEEVGPAAPAVGGHNLLTDTASAGSSTTAAATGQAGLSPAELDGHDKLVAAMAARAQEPRQPLMADEPVESESEAEAVEETSQWSGQDVLTPIPDELQIGDGIGVAVAVGGADLVDGAALLVAYKDPDKDTSHEVLRVTLTPEAEDKLLDALNPPDAPKIPIQVPQTVHDRLPYDTENNLNEELVTAAKSINSHLKDGTEIPEKTHARLQAVAGKLDQLQAAGVEQGSGEEKMLDHYRKALEECRQRCADDYNTPYTSGGKIPTITAFEHEGQVMVTQMVPDPNFHGGGFPVTERAMSRVSAKYEDGQSMWDGSSRTNASGKELAVDLGDGYQAVVRPRSMNVDGKCVTSLQGTVEIIAPPGAGHQHQLLDKLGDLNVVNRPMSVAEAEWTYLQRNIASLDLDKNPAVTAARTATAGIEDAHLQQLLHQRARDAIGLDDAGMTAFARKLQLDAEADALPSKVRIVRHAVAQALGHSDGAAMAASQSYNPVPHRARGWLTWQRIGQTPKDLATVFKGQSLIHGTSSGGGGISAILRSGVLASTEKRRQMGIQSSIGTSEEADQQTGGSSSVFLRIKDKAAAPQHVDTGLVWDDPGRILSQTGWYAYDSDCYGATHGPNVHHQTRNPKEVSQFTSGSNEIMIPHGLDLLGAHAPDKVICKASQRAQLLKELAAAGITVIGGKPIEKVVIAA</sequence>
<dbReference type="EMBL" id="CSWP01000009">
    <property type="protein sequence ID" value="CPV65970.1"/>
    <property type="molecule type" value="Genomic_DNA"/>
</dbReference>
<feature type="compositionally biased region" description="Acidic residues" evidence="1">
    <location>
        <begin position="87"/>
        <end position="99"/>
    </location>
</feature>
<name>A0A0U0ZSM1_9MYCO</name>
<protein>
    <submittedName>
        <fullName evidence="2">Uncharacterized protein</fullName>
    </submittedName>
</protein>
<dbReference type="AlphaFoldDB" id="A0A0U0ZSM1"/>
<feature type="region of interest" description="Disordered" evidence="1">
    <location>
        <begin position="25"/>
        <end position="60"/>
    </location>
</feature>
<feature type="region of interest" description="Disordered" evidence="1">
    <location>
        <begin position="1"/>
        <end position="20"/>
    </location>
</feature>
<proteinExistence type="predicted"/>
<feature type="compositionally biased region" description="Low complexity" evidence="1">
    <location>
        <begin position="36"/>
        <end position="58"/>
    </location>
</feature>
<evidence type="ECO:0000313" key="3">
    <source>
        <dbReference type="Proteomes" id="UP000045782"/>
    </source>
</evidence>
<dbReference type="Proteomes" id="UP000045782">
    <property type="component" value="Unassembled WGS sequence"/>
</dbReference>
<organism evidence="2 3">
    <name type="scientific">Mycobacteroides abscessus</name>
    <dbReference type="NCBI Taxonomy" id="36809"/>
    <lineage>
        <taxon>Bacteria</taxon>
        <taxon>Bacillati</taxon>
        <taxon>Actinomycetota</taxon>
        <taxon>Actinomycetes</taxon>
        <taxon>Mycobacteriales</taxon>
        <taxon>Mycobacteriaceae</taxon>
        <taxon>Mycobacteroides</taxon>
    </lineage>
</organism>
<accession>A0A0U0ZSM1</accession>
<evidence type="ECO:0000313" key="2">
    <source>
        <dbReference type="EMBL" id="CPV65970.1"/>
    </source>
</evidence>
<evidence type="ECO:0000256" key="1">
    <source>
        <dbReference type="SAM" id="MobiDB-lite"/>
    </source>
</evidence>
<gene>
    <name evidence="2" type="ORF">ERS075579_03915</name>
</gene>